<feature type="transmembrane region" description="Helical" evidence="7">
    <location>
        <begin position="7"/>
        <end position="25"/>
    </location>
</feature>
<evidence type="ECO:0000256" key="6">
    <source>
        <dbReference type="ARBA" id="ARBA00023136"/>
    </source>
</evidence>
<feature type="transmembrane region" description="Helical" evidence="7">
    <location>
        <begin position="37"/>
        <end position="56"/>
    </location>
</feature>
<evidence type="ECO:0000259" key="8">
    <source>
        <dbReference type="Pfam" id="PF01757"/>
    </source>
</evidence>
<keyword evidence="5 7" id="KW-1133">Transmembrane helix</keyword>
<dbReference type="PANTHER" id="PTHR40074:SF2">
    <property type="entry name" value="O-ACETYLTRANSFERASE WECH"/>
    <property type="match status" value="1"/>
</dbReference>
<evidence type="ECO:0000256" key="3">
    <source>
        <dbReference type="ARBA" id="ARBA00022475"/>
    </source>
</evidence>
<keyword evidence="6 7" id="KW-0472">Membrane</keyword>
<protein>
    <submittedName>
        <fullName evidence="9">Acyltransferase family protein</fullName>
    </submittedName>
</protein>
<evidence type="ECO:0000313" key="9">
    <source>
        <dbReference type="EMBL" id="NPE25736.1"/>
    </source>
</evidence>
<keyword evidence="9" id="KW-0012">Acyltransferase</keyword>
<dbReference type="PANTHER" id="PTHR40074">
    <property type="entry name" value="O-ACETYLTRANSFERASE WECH"/>
    <property type="match status" value="1"/>
</dbReference>
<keyword evidence="3" id="KW-1003">Cell membrane</keyword>
<evidence type="ECO:0000256" key="5">
    <source>
        <dbReference type="ARBA" id="ARBA00022989"/>
    </source>
</evidence>
<feature type="transmembrane region" description="Helical" evidence="7">
    <location>
        <begin position="68"/>
        <end position="90"/>
    </location>
</feature>
<feature type="transmembrane region" description="Helical" evidence="7">
    <location>
        <begin position="259"/>
        <end position="277"/>
    </location>
</feature>
<feature type="transmembrane region" description="Helical" evidence="7">
    <location>
        <begin position="102"/>
        <end position="122"/>
    </location>
</feature>
<dbReference type="Pfam" id="PF01757">
    <property type="entry name" value="Acyl_transf_3"/>
    <property type="match status" value="1"/>
</dbReference>
<organism evidence="9 10">
    <name type="scientific">Xylanibacter caecicola</name>
    <dbReference type="NCBI Taxonomy" id="2736294"/>
    <lineage>
        <taxon>Bacteria</taxon>
        <taxon>Pseudomonadati</taxon>
        <taxon>Bacteroidota</taxon>
        <taxon>Bacteroidia</taxon>
        <taxon>Bacteroidales</taxon>
        <taxon>Prevotellaceae</taxon>
        <taxon>Xylanibacter</taxon>
    </lineage>
</organism>
<dbReference type="InterPro" id="IPR002656">
    <property type="entry name" value="Acyl_transf_3_dom"/>
</dbReference>
<keyword evidence="4 7" id="KW-0812">Transmembrane</keyword>
<name>A0ABX2B2U6_9BACT</name>
<evidence type="ECO:0000256" key="7">
    <source>
        <dbReference type="SAM" id="Phobius"/>
    </source>
</evidence>
<comment type="caution">
    <text evidence="9">The sequence shown here is derived from an EMBL/GenBank/DDBJ whole genome shotgun (WGS) entry which is preliminary data.</text>
</comment>
<feature type="transmembrane region" description="Helical" evidence="7">
    <location>
        <begin position="199"/>
        <end position="217"/>
    </location>
</feature>
<evidence type="ECO:0000256" key="4">
    <source>
        <dbReference type="ARBA" id="ARBA00022692"/>
    </source>
</evidence>
<reference evidence="9 10" key="1">
    <citation type="submission" date="2020-05" db="EMBL/GenBank/DDBJ databases">
        <title>Distinct polysaccharide utilization as determinants for interspecies competition between intestinal Prevotella spp.</title>
        <authorList>
            <person name="Galvez E.J.C."/>
            <person name="Iljazovic A."/>
            <person name="Strowig T."/>
        </authorList>
    </citation>
    <scope>NUCLEOTIDE SEQUENCE [LARGE SCALE GENOMIC DNA]</scope>
    <source>
        <strain evidence="9 10">PCHR</strain>
    </source>
</reference>
<keyword evidence="10" id="KW-1185">Reference proteome</keyword>
<comment type="similarity">
    <text evidence="2">Belongs to the acyltransferase 3 family.</text>
</comment>
<keyword evidence="9" id="KW-0808">Transferase</keyword>
<comment type="subcellular location">
    <subcellularLocation>
        <location evidence="1">Cell membrane</location>
        <topology evidence="1">Multi-pass membrane protein</topology>
    </subcellularLocation>
</comment>
<evidence type="ECO:0000256" key="1">
    <source>
        <dbReference type="ARBA" id="ARBA00004651"/>
    </source>
</evidence>
<sequence>MKQRLEWLDVMKGFAMFLVVLGHVLNNMRLFTHPVNLWLHQFHMPFFFMLSGFLAVKTLNKDLLGNIWTKFITLILPFIVCGVTYGLTFGKTNEFIYTEAHAGYWFLLSLFTCWLIFLPLAYMLRPFRYGRYFIIEALVLLMPFFLGNHLMKHIPGNVLSVSSFSFTFADYRFFILGYFIGKWYGNKDIVKHFYRVRQWIFPISMIVFLSITIGILMQRDFIYFIPITVLQIILSLSLFAVLHDSAFFVSPFIIRRLSWIGRNSLALYVFHFYFVYLPPRRIWQRMPPYFRLC</sequence>
<dbReference type="GO" id="GO:0016746">
    <property type="term" value="F:acyltransferase activity"/>
    <property type="evidence" value="ECO:0007669"/>
    <property type="project" value="UniProtKB-KW"/>
</dbReference>
<gene>
    <name evidence="9" type="ORF">HPS54_09460</name>
</gene>
<evidence type="ECO:0000256" key="2">
    <source>
        <dbReference type="ARBA" id="ARBA00007400"/>
    </source>
</evidence>
<feature type="transmembrane region" description="Helical" evidence="7">
    <location>
        <begin position="158"/>
        <end position="179"/>
    </location>
</feature>
<feature type="domain" description="Acyltransferase 3" evidence="8">
    <location>
        <begin position="6"/>
        <end position="277"/>
    </location>
</feature>
<feature type="transmembrane region" description="Helical" evidence="7">
    <location>
        <begin position="223"/>
        <end position="247"/>
    </location>
</feature>
<dbReference type="RefSeq" id="WP_172345201.1">
    <property type="nucleotide sequence ID" value="NZ_CATJFF010000028.1"/>
</dbReference>
<dbReference type="EMBL" id="JABKKJ010000016">
    <property type="protein sequence ID" value="NPE25736.1"/>
    <property type="molecule type" value="Genomic_DNA"/>
</dbReference>
<feature type="transmembrane region" description="Helical" evidence="7">
    <location>
        <begin position="129"/>
        <end position="146"/>
    </location>
</feature>
<accession>A0ABX2B2U6</accession>
<proteinExistence type="inferred from homology"/>
<evidence type="ECO:0000313" key="10">
    <source>
        <dbReference type="Proteomes" id="UP000820977"/>
    </source>
</evidence>
<dbReference type="Proteomes" id="UP000820977">
    <property type="component" value="Unassembled WGS sequence"/>
</dbReference>